<comment type="caution">
    <text evidence="2">The sequence shown here is derived from an EMBL/GenBank/DDBJ whole genome shotgun (WGS) entry which is preliminary data.</text>
</comment>
<gene>
    <name evidence="2" type="ORF">CDAR_73661</name>
</gene>
<feature type="compositionally biased region" description="Low complexity" evidence="1">
    <location>
        <begin position="72"/>
        <end position="85"/>
    </location>
</feature>
<dbReference type="EMBL" id="BPLQ01000771">
    <property type="protein sequence ID" value="GIX74789.1"/>
    <property type="molecule type" value="Genomic_DNA"/>
</dbReference>
<reference evidence="2 3" key="1">
    <citation type="submission" date="2021-06" db="EMBL/GenBank/DDBJ databases">
        <title>Caerostris darwini draft genome.</title>
        <authorList>
            <person name="Kono N."/>
            <person name="Arakawa K."/>
        </authorList>
    </citation>
    <scope>NUCLEOTIDE SEQUENCE [LARGE SCALE GENOMIC DNA]</scope>
</reference>
<evidence type="ECO:0000256" key="1">
    <source>
        <dbReference type="SAM" id="MobiDB-lite"/>
    </source>
</evidence>
<sequence length="129" mass="14578">MTGDRILPNILSEKRTKKKWSVNRLFNPRVYDLFSLLPSQLYPQPSKKDTDPKRNNHHIRYVIDSAFHCPNPLSPLTTNNSSSSSEFLLGNSGIPQPPVKTSRITSPLKRQLTKQKKPKSNPPSQASVT</sequence>
<organism evidence="2 3">
    <name type="scientific">Caerostris darwini</name>
    <dbReference type="NCBI Taxonomy" id="1538125"/>
    <lineage>
        <taxon>Eukaryota</taxon>
        <taxon>Metazoa</taxon>
        <taxon>Ecdysozoa</taxon>
        <taxon>Arthropoda</taxon>
        <taxon>Chelicerata</taxon>
        <taxon>Arachnida</taxon>
        <taxon>Araneae</taxon>
        <taxon>Araneomorphae</taxon>
        <taxon>Entelegynae</taxon>
        <taxon>Araneoidea</taxon>
        <taxon>Araneidae</taxon>
        <taxon>Caerostris</taxon>
    </lineage>
</organism>
<name>A0AAV4MV68_9ARAC</name>
<proteinExistence type="predicted"/>
<evidence type="ECO:0000313" key="3">
    <source>
        <dbReference type="Proteomes" id="UP001054837"/>
    </source>
</evidence>
<accession>A0AAV4MV68</accession>
<dbReference type="Proteomes" id="UP001054837">
    <property type="component" value="Unassembled WGS sequence"/>
</dbReference>
<protein>
    <submittedName>
        <fullName evidence="2">Uncharacterized protein</fullName>
    </submittedName>
</protein>
<dbReference type="AlphaFoldDB" id="A0AAV4MV68"/>
<evidence type="ECO:0000313" key="2">
    <source>
        <dbReference type="EMBL" id="GIX74789.1"/>
    </source>
</evidence>
<keyword evidence="3" id="KW-1185">Reference proteome</keyword>
<feature type="region of interest" description="Disordered" evidence="1">
    <location>
        <begin position="72"/>
        <end position="129"/>
    </location>
</feature>